<evidence type="ECO:0000256" key="8">
    <source>
        <dbReference type="ARBA" id="ARBA00022989"/>
    </source>
</evidence>
<comment type="subcellular location">
    <subcellularLocation>
        <location evidence="1">Cell inner membrane</location>
        <topology evidence="1">Multi-pass membrane protein</topology>
    </subcellularLocation>
    <subcellularLocation>
        <location evidence="14">Cell membrane</location>
        <topology evidence="14">Multi-pass membrane protein</topology>
    </subcellularLocation>
</comment>
<keyword evidence="17" id="KW-1185">Reference proteome</keyword>
<evidence type="ECO:0000313" key="16">
    <source>
        <dbReference type="EMBL" id="MEL0660406.1"/>
    </source>
</evidence>
<dbReference type="GO" id="GO:0016491">
    <property type="term" value="F:oxidoreductase activity"/>
    <property type="evidence" value="ECO:0007669"/>
    <property type="project" value="UniProtKB-KW"/>
</dbReference>
<reference evidence="16 17" key="1">
    <citation type="submission" date="2024-02" db="EMBL/GenBank/DDBJ databases">
        <title>Bacteria isolated from the canopy kelp, Nereocystis luetkeana.</title>
        <authorList>
            <person name="Pfister C.A."/>
            <person name="Younker I.T."/>
            <person name="Light S.H."/>
        </authorList>
    </citation>
    <scope>NUCLEOTIDE SEQUENCE [LARGE SCALE GENOMIC DNA]</scope>
    <source>
        <strain evidence="16 17">TI.2.07</strain>
    </source>
</reference>
<feature type="topological domain" description="Periplasmic" evidence="14">
    <location>
        <begin position="32"/>
        <end position="49"/>
    </location>
</feature>
<keyword evidence="3 14" id="KW-0813">Transport</keyword>
<dbReference type="InterPro" id="IPR050183">
    <property type="entry name" value="DsbB"/>
</dbReference>
<feature type="transmembrane region" description="Helical" evidence="15">
    <location>
        <begin position="145"/>
        <end position="167"/>
    </location>
</feature>
<keyword evidence="5" id="KW-0997">Cell inner membrane</keyword>
<feature type="transmembrane region" description="Helical" evidence="15">
    <location>
        <begin position="12"/>
        <end position="32"/>
    </location>
</feature>
<proteinExistence type="inferred from homology"/>
<feature type="transmembrane region" description="Helical" evidence="15">
    <location>
        <begin position="68"/>
        <end position="89"/>
    </location>
</feature>
<dbReference type="InterPro" id="IPR003752">
    <property type="entry name" value="DiS_bond_form_DsbB/BdbC"/>
</dbReference>
<sequence length="172" mass="19523">MISNLKPLSLQRWPWLLLAASALTMELCALYFQHVMKLEPCVMCVYERLTMLAIVAAGLIGASAPHNLLVRLIAFATWGLGSIWGLLLAMEHTDYQMNPSPFATCDFYPNFPSWLPLHELFPWLFNPTGYCSDIVWTFLDYSMPQWLIVSFSIYVVTFVVVTITALLPAKTK</sequence>
<dbReference type="HAMAP" id="MF_00286">
    <property type="entry name" value="DsbB"/>
    <property type="match status" value="1"/>
</dbReference>
<keyword evidence="13 14" id="KW-0676">Redox-active center</keyword>
<gene>
    <name evidence="14 16" type="primary">dsbB</name>
    <name evidence="16" type="ORF">V6255_14800</name>
</gene>
<accession>A0ABU9HEV1</accession>
<feature type="disulfide bond" description="Redox-active" evidence="14">
    <location>
        <begin position="41"/>
        <end position="44"/>
    </location>
</feature>
<dbReference type="Proteomes" id="UP001366060">
    <property type="component" value="Unassembled WGS sequence"/>
</dbReference>
<evidence type="ECO:0000256" key="15">
    <source>
        <dbReference type="SAM" id="Phobius"/>
    </source>
</evidence>
<feature type="topological domain" description="Cytoplasmic" evidence="14">
    <location>
        <begin position="1"/>
        <end position="14"/>
    </location>
</feature>
<protein>
    <recommendedName>
        <fullName evidence="14">Disulfide bond formation protein B</fullName>
    </recommendedName>
    <alternativeName>
        <fullName evidence="14">Disulfide oxidoreductase</fullName>
    </alternativeName>
</protein>
<keyword evidence="10 14" id="KW-0472">Membrane</keyword>
<evidence type="ECO:0000256" key="6">
    <source>
        <dbReference type="ARBA" id="ARBA00022692"/>
    </source>
</evidence>
<evidence type="ECO:0000256" key="5">
    <source>
        <dbReference type="ARBA" id="ARBA00022519"/>
    </source>
</evidence>
<dbReference type="PANTHER" id="PTHR36570:SF2">
    <property type="entry name" value="DISULFIDE BOND FORMATION PROTEIN B"/>
    <property type="match status" value="1"/>
</dbReference>
<evidence type="ECO:0000256" key="13">
    <source>
        <dbReference type="ARBA" id="ARBA00023284"/>
    </source>
</evidence>
<keyword evidence="9 14" id="KW-0560">Oxidoreductase</keyword>
<dbReference type="RefSeq" id="WP_341628862.1">
    <property type="nucleotide sequence ID" value="NZ_JBAKBA010000041.1"/>
</dbReference>
<dbReference type="Gene3D" id="1.20.1550.10">
    <property type="entry name" value="DsbB-like"/>
    <property type="match status" value="1"/>
</dbReference>
<evidence type="ECO:0000313" key="17">
    <source>
        <dbReference type="Proteomes" id="UP001366060"/>
    </source>
</evidence>
<comment type="similarity">
    <text evidence="2 14">Belongs to the DsbB family.</text>
</comment>
<name>A0ABU9HEV1_9GAMM</name>
<dbReference type="InterPro" id="IPR022920">
    <property type="entry name" value="Disulphide_bond_form_DsbB"/>
</dbReference>
<comment type="caution">
    <text evidence="14">Lacks conserved residue(s) required for the propagation of feature annotation.</text>
</comment>
<keyword evidence="4 14" id="KW-1003">Cell membrane</keyword>
<evidence type="ECO:0000256" key="11">
    <source>
        <dbReference type="ARBA" id="ARBA00023157"/>
    </source>
</evidence>
<dbReference type="Pfam" id="PF02600">
    <property type="entry name" value="DsbB"/>
    <property type="match status" value="1"/>
</dbReference>
<dbReference type="PANTHER" id="PTHR36570">
    <property type="entry name" value="DISULFIDE BOND FORMATION PROTEIN B"/>
    <property type="match status" value="1"/>
</dbReference>
<organism evidence="16 17">
    <name type="scientific">Psychromonas arctica</name>
    <dbReference type="NCBI Taxonomy" id="168275"/>
    <lineage>
        <taxon>Bacteria</taxon>
        <taxon>Pseudomonadati</taxon>
        <taxon>Pseudomonadota</taxon>
        <taxon>Gammaproteobacteria</taxon>
        <taxon>Alteromonadales</taxon>
        <taxon>Psychromonadaceae</taxon>
        <taxon>Psychromonas</taxon>
    </lineage>
</organism>
<evidence type="ECO:0000256" key="2">
    <source>
        <dbReference type="ARBA" id="ARBA00008823"/>
    </source>
</evidence>
<keyword evidence="11 14" id="KW-1015">Disulfide bond</keyword>
<dbReference type="EMBL" id="JBAKBA010000041">
    <property type="protein sequence ID" value="MEL0660406.1"/>
    <property type="molecule type" value="Genomic_DNA"/>
</dbReference>
<comment type="caution">
    <text evidence="16">The sequence shown here is derived from an EMBL/GenBank/DDBJ whole genome shotgun (WGS) entry which is preliminary data.</text>
</comment>
<dbReference type="SUPFAM" id="SSF158442">
    <property type="entry name" value="DsbB-like"/>
    <property type="match status" value="1"/>
</dbReference>
<feature type="transmembrane region" description="Helical" evidence="15">
    <location>
        <begin position="44"/>
        <end position="62"/>
    </location>
</feature>
<dbReference type="InterPro" id="IPR023380">
    <property type="entry name" value="DsbB-like_sf"/>
</dbReference>
<feature type="disulfide bond" description="Redox-active" evidence="14">
    <location>
        <begin position="105"/>
        <end position="131"/>
    </location>
</feature>
<feature type="topological domain" description="Cytoplasmic" evidence="14">
    <location>
        <begin position="165"/>
        <end position="172"/>
    </location>
</feature>
<keyword evidence="8 14" id="KW-1133">Transmembrane helix</keyword>
<evidence type="ECO:0000256" key="9">
    <source>
        <dbReference type="ARBA" id="ARBA00023002"/>
    </source>
</evidence>
<keyword evidence="7 14" id="KW-0249">Electron transport</keyword>
<dbReference type="NCBIfam" id="NF002485">
    <property type="entry name" value="PRK01749.1"/>
    <property type="match status" value="1"/>
</dbReference>
<keyword evidence="6 14" id="KW-0812">Transmembrane</keyword>
<evidence type="ECO:0000256" key="14">
    <source>
        <dbReference type="HAMAP-Rule" id="MF_00286"/>
    </source>
</evidence>
<evidence type="ECO:0000256" key="4">
    <source>
        <dbReference type="ARBA" id="ARBA00022475"/>
    </source>
</evidence>
<evidence type="ECO:0000256" key="3">
    <source>
        <dbReference type="ARBA" id="ARBA00022448"/>
    </source>
</evidence>
<keyword evidence="12 14" id="KW-0143">Chaperone</keyword>
<comment type="function">
    <text evidence="14">Required for disulfide bond formation in some periplasmic proteins. Acts by oxidizing the DsbA protein.</text>
</comment>
<feature type="topological domain" description="Periplasmic" evidence="14">
    <location>
        <begin position="91"/>
        <end position="145"/>
    </location>
</feature>
<evidence type="ECO:0000256" key="10">
    <source>
        <dbReference type="ARBA" id="ARBA00023136"/>
    </source>
</evidence>
<evidence type="ECO:0000256" key="1">
    <source>
        <dbReference type="ARBA" id="ARBA00004429"/>
    </source>
</evidence>
<evidence type="ECO:0000256" key="12">
    <source>
        <dbReference type="ARBA" id="ARBA00023186"/>
    </source>
</evidence>
<evidence type="ECO:0000256" key="7">
    <source>
        <dbReference type="ARBA" id="ARBA00022982"/>
    </source>
</evidence>